<dbReference type="GO" id="GO:0048468">
    <property type="term" value="P:cell development"/>
    <property type="evidence" value="ECO:0007669"/>
    <property type="project" value="UniProtKB-ARBA"/>
</dbReference>
<dbReference type="InterPro" id="IPR050198">
    <property type="entry name" value="Non-receptor_tyrosine_kinases"/>
</dbReference>
<accession>W6UPI5</accession>
<dbReference type="PROSITE" id="PS50001">
    <property type="entry name" value="SH2"/>
    <property type="match status" value="1"/>
</dbReference>
<sequence length="511" mass="58077">MGVRRRFRIWRDKRRAKRNPRPNPLPTEPTAVLNPNKPLSPQCNQPEEQANRYAKPTKPFTVQAIYDYVATQPDECSFTMGDLLTVVDNTDDWWLATNLRTQKTGLIPPNYVTSDMSLSNVLEAWYDVGRMGAERKLLMPGVQSGTYIIRPCTYPGSPYCLSVRVNGVRIRHYRVYYNESTGQFYISEATPFRSLDELISHYYSCPVDGEVGLIEARPRRVPPPLSFKDCFISYTDVHLGEELGRGNFGVVYRGHILSMEVAVKKSLDLTNDAAFREEAKVMHKLSHQRIVRFLGFCCDAPDGRVLIITEFMPNGALRDYLQKVDRRVLDYRQLISIIDQVVKGMVYLEKVGVVHRDLRAANVLVDQDGSVKIADFGLTRIHDFNQKFTESAFPVSWTAPEAMRSGYEPNSKADVWSFGVLMFEVLTYGGTPYKGRTSVQVQDFVLGGGRLPAPSSEGFECEAAVYNIMNSCWKEQPGQRPSFGELSHEIEEYIITKEGSYDGCWDRMTDN</sequence>
<evidence type="ECO:0000256" key="5">
    <source>
        <dbReference type="ARBA" id="ARBA00022777"/>
    </source>
</evidence>
<dbReference type="SUPFAM" id="SSF56112">
    <property type="entry name" value="Protein kinase-like (PK-like)"/>
    <property type="match status" value="1"/>
</dbReference>
<keyword evidence="5 13" id="KW-0418">Kinase</keyword>
<proteinExistence type="inferred from homology"/>
<keyword evidence="2 11" id="KW-0728">SH3 domain</keyword>
<dbReference type="SMART" id="SM00326">
    <property type="entry name" value="SH3"/>
    <property type="match status" value="1"/>
</dbReference>
<evidence type="ECO:0000313" key="18">
    <source>
        <dbReference type="EMBL" id="EUB63168.1"/>
    </source>
</evidence>
<evidence type="ECO:0000256" key="12">
    <source>
        <dbReference type="PROSITE-ProRule" id="PRU10141"/>
    </source>
</evidence>
<dbReference type="OrthoDB" id="4062651at2759"/>
<comment type="catalytic activity">
    <reaction evidence="9 13">
        <text>L-tyrosyl-[protein] + ATP = O-phospho-L-tyrosyl-[protein] + ADP + H(+)</text>
        <dbReference type="Rhea" id="RHEA:10596"/>
        <dbReference type="Rhea" id="RHEA-COMP:10136"/>
        <dbReference type="Rhea" id="RHEA-COMP:20101"/>
        <dbReference type="ChEBI" id="CHEBI:15378"/>
        <dbReference type="ChEBI" id="CHEBI:30616"/>
        <dbReference type="ChEBI" id="CHEBI:46858"/>
        <dbReference type="ChEBI" id="CHEBI:61978"/>
        <dbReference type="ChEBI" id="CHEBI:456216"/>
        <dbReference type="EC" id="2.7.10.2"/>
    </reaction>
</comment>
<keyword evidence="3 13" id="KW-0808">Transferase</keyword>
<evidence type="ECO:0000256" key="1">
    <source>
        <dbReference type="ARBA" id="ARBA00004308"/>
    </source>
</evidence>
<dbReference type="InterPro" id="IPR001245">
    <property type="entry name" value="Ser-Thr/Tyr_kinase_cat_dom"/>
</dbReference>
<evidence type="ECO:0000256" key="7">
    <source>
        <dbReference type="ARBA" id="ARBA00023136"/>
    </source>
</evidence>
<feature type="region of interest" description="Disordered" evidence="14">
    <location>
        <begin position="12"/>
        <end position="49"/>
    </location>
</feature>
<dbReference type="GO" id="GO:0050793">
    <property type="term" value="P:regulation of developmental process"/>
    <property type="evidence" value="ECO:0007669"/>
    <property type="project" value="UniProtKB-ARBA"/>
</dbReference>
<evidence type="ECO:0000256" key="10">
    <source>
        <dbReference type="PROSITE-ProRule" id="PRU00191"/>
    </source>
</evidence>
<dbReference type="Pfam" id="PF07714">
    <property type="entry name" value="PK_Tyr_Ser-Thr"/>
    <property type="match status" value="1"/>
</dbReference>
<dbReference type="PROSITE" id="PS50002">
    <property type="entry name" value="SH3"/>
    <property type="match status" value="1"/>
</dbReference>
<dbReference type="InterPro" id="IPR036860">
    <property type="entry name" value="SH2_dom_sf"/>
</dbReference>
<dbReference type="PROSITE" id="PS50011">
    <property type="entry name" value="PROTEIN_KINASE_DOM"/>
    <property type="match status" value="1"/>
</dbReference>
<dbReference type="Proteomes" id="UP000019149">
    <property type="component" value="Unassembled WGS sequence"/>
</dbReference>
<keyword evidence="6 12" id="KW-0067">ATP-binding</keyword>
<keyword evidence="19" id="KW-1185">Reference proteome</keyword>
<dbReference type="AlphaFoldDB" id="W6UPI5"/>
<evidence type="ECO:0000256" key="3">
    <source>
        <dbReference type="ARBA" id="ARBA00022679"/>
    </source>
</evidence>
<dbReference type="Pfam" id="PF00017">
    <property type="entry name" value="SH2"/>
    <property type="match status" value="1"/>
</dbReference>
<reference evidence="18 19" key="1">
    <citation type="journal article" date="2013" name="Nat. Genet.">
        <title>The genome of the hydatid tapeworm Echinococcus granulosus.</title>
        <authorList>
            <person name="Zheng H."/>
            <person name="Zhang W."/>
            <person name="Zhang L."/>
            <person name="Zhang Z."/>
            <person name="Li J."/>
            <person name="Lu G."/>
            <person name="Zhu Y."/>
            <person name="Wang Y."/>
            <person name="Huang Y."/>
            <person name="Liu J."/>
            <person name="Kang H."/>
            <person name="Chen J."/>
            <person name="Wang L."/>
            <person name="Chen A."/>
            <person name="Yu S."/>
            <person name="Gao Z."/>
            <person name="Jin L."/>
            <person name="Gu W."/>
            <person name="Wang Z."/>
            <person name="Zhao L."/>
            <person name="Shi B."/>
            <person name="Wen H."/>
            <person name="Lin R."/>
            <person name="Jones M.K."/>
            <person name="Brejova B."/>
            <person name="Vinar T."/>
            <person name="Zhao G."/>
            <person name="McManus D.P."/>
            <person name="Chen Z."/>
            <person name="Zhou Y."/>
            <person name="Wang S."/>
        </authorList>
    </citation>
    <scope>NUCLEOTIDE SEQUENCE [LARGE SCALE GENOMIC DNA]</scope>
</reference>
<feature type="domain" description="SH3" evidence="16">
    <location>
        <begin position="57"/>
        <end position="117"/>
    </location>
</feature>
<dbReference type="FunFam" id="1.10.510.10:FF:001512">
    <property type="entry name" value="Receptor tyrosine-protein kinase erbB-2"/>
    <property type="match status" value="1"/>
</dbReference>
<dbReference type="PROSITE" id="PS00107">
    <property type="entry name" value="PROTEIN_KINASE_ATP"/>
    <property type="match status" value="1"/>
</dbReference>
<dbReference type="SMART" id="SM00219">
    <property type="entry name" value="TyrKc"/>
    <property type="match status" value="1"/>
</dbReference>
<dbReference type="SUPFAM" id="SSF50044">
    <property type="entry name" value="SH3-domain"/>
    <property type="match status" value="1"/>
</dbReference>
<dbReference type="KEGG" id="egl:EGR_01972"/>
<evidence type="ECO:0000256" key="2">
    <source>
        <dbReference type="ARBA" id="ARBA00022443"/>
    </source>
</evidence>
<dbReference type="Pfam" id="PF00018">
    <property type="entry name" value="SH3_1"/>
    <property type="match status" value="1"/>
</dbReference>
<dbReference type="OMA" id="NCLVEDM"/>
<comment type="caution">
    <text evidence="18">The sequence shown here is derived from an EMBL/GenBank/DDBJ whole genome shotgun (WGS) entry which is preliminary data.</text>
</comment>
<keyword evidence="7" id="KW-0472">Membrane</keyword>
<dbReference type="Gene3D" id="2.30.30.40">
    <property type="entry name" value="SH3 Domains"/>
    <property type="match status" value="1"/>
</dbReference>
<evidence type="ECO:0000256" key="8">
    <source>
        <dbReference type="ARBA" id="ARBA00023137"/>
    </source>
</evidence>
<dbReference type="InterPro" id="IPR001452">
    <property type="entry name" value="SH3_domain"/>
</dbReference>
<gene>
    <name evidence="18" type="ORF">EGR_01972</name>
</gene>
<dbReference type="InterPro" id="IPR020635">
    <property type="entry name" value="Tyr_kinase_cat_dom"/>
</dbReference>
<dbReference type="STRING" id="6210.W6UPI5"/>
<dbReference type="GO" id="GO:0030182">
    <property type="term" value="P:neuron differentiation"/>
    <property type="evidence" value="ECO:0007669"/>
    <property type="project" value="UniProtKB-ARBA"/>
</dbReference>
<dbReference type="CTD" id="36337687"/>
<evidence type="ECO:0000259" key="17">
    <source>
        <dbReference type="PROSITE" id="PS50011"/>
    </source>
</evidence>
<dbReference type="EMBL" id="APAU02000008">
    <property type="protein sequence ID" value="EUB63168.1"/>
    <property type="molecule type" value="Genomic_DNA"/>
</dbReference>
<dbReference type="Gene3D" id="3.30.505.10">
    <property type="entry name" value="SH2 domain"/>
    <property type="match status" value="1"/>
</dbReference>
<feature type="compositionally biased region" description="Polar residues" evidence="14">
    <location>
        <begin position="37"/>
        <end position="48"/>
    </location>
</feature>
<dbReference type="SMART" id="SM00252">
    <property type="entry name" value="SH2"/>
    <property type="match status" value="1"/>
</dbReference>
<evidence type="ECO:0000259" key="16">
    <source>
        <dbReference type="PROSITE" id="PS50002"/>
    </source>
</evidence>
<keyword evidence="8 13" id="KW-0829">Tyrosine-protein kinase</keyword>
<dbReference type="PRINTS" id="PR00452">
    <property type="entry name" value="SH3DOMAIN"/>
</dbReference>
<dbReference type="SUPFAM" id="SSF55550">
    <property type="entry name" value="SH2 domain"/>
    <property type="match status" value="1"/>
</dbReference>
<dbReference type="PANTHER" id="PTHR24418">
    <property type="entry name" value="TYROSINE-PROTEIN KINASE"/>
    <property type="match status" value="1"/>
</dbReference>
<feature type="binding site" evidence="12">
    <location>
        <position position="265"/>
    </location>
    <ligand>
        <name>ATP</name>
        <dbReference type="ChEBI" id="CHEBI:30616"/>
    </ligand>
</feature>
<organism evidence="18 19">
    <name type="scientific">Echinococcus granulosus</name>
    <name type="common">Hydatid tapeworm</name>
    <dbReference type="NCBI Taxonomy" id="6210"/>
    <lineage>
        <taxon>Eukaryota</taxon>
        <taxon>Metazoa</taxon>
        <taxon>Spiralia</taxon>
        <taxon>Lophotrochozoa</taxon>
        <taxon>Platyhelminthes</taxon>
        <taxon>Cestoda</taxon>
        <taxon>Eucestoda</taxon>
        <taxon>Cyclophyllidea</taxon>
        <taxon>Taeniidae</taxon>
        <taxon>Echinococcus</taxon>
        <taxon>Echinococcus granulosus group</taxon>
    </lineage>
</organism>
<name>W6UPI5_ECHGR</name>
<dbReference type="GO" id="GO:0004715">
    <property type="term" value="F:non-membrane spanning protein tyrosine kinase activity"/>
    <property type="evidence" value="ECO:0007669"/>
    <property type="project" value="UniProtKB-EC"/>
</dbReference>
<evidence type="ECO:0000256" key="9">
    <source>
        <dbReference type="ARBA" id="ARBA00051245"/>
    </source>
</evidence>
<evidence type="ECO:0000256" key="11">
    <source>
        <dbReference type="PROSITE-ProRule" id="PRU00192"/>
    </source>
</evidence>
<comment type="similarity">
    <text evidence="13">Belongs to the protein kinase superfamily. Tyr protein kinase family.</text>
</comment>
<dbReference type="Gene3D" id="1.10.510.10">
    <property type="entry name" value="Transferase(Phosphotransferase) domain 1"/>
    <property type="match status" value="1"/>
</dbReference>
<dbReference type="InterPro" id="IPR036028">
    <property type="entry name" value="SH3-like_dom_sf"/>
</dbReference>
<dbReference type="GO" id="GO:0005524">
    <property type="term" value="F:ATP binding"/>
    <property type="evidence" value="ECO:0007669"/>
    <property type="project" value="UniProtKB-UniRule"/>
</dbReference>
<feature type="domain" description="SH2" evidence="15">
    <location>
        <begin position="94"/>
        <end position="202"/>
    </location>
</feature>
<dbReference type="PROSITE" id="PS00109">
    <property type="entry name" value="PROTEIN_KINASE_TYR"/>
    <property type="match status" value="1"/>
</dbReference>
<keyword evidence="4 12" id="KW-0547">Nucleotide-binding</keyword>
<evidence type="ECO:0000256" key="6">
    <source>
        <dbReference type="ARBA" id="ARBA00022840"/>
    </source>
</evidence>
<dbReference type="InterPro" id="IPR008266">
    <property type="entry name" value="Tyr_kinase_AS"/>
</dbReference>
<evidence type="ECO:0000256" key="13">
    <source>
        <dbReference type="RuleBase" id="RU362096"/>
    </source>
</evidence>
<comment type="subcellular location">
    <subcellularLocation>
        <location evidence="1">Endomembrane system</location>
    </subcellularLocation>
</comment>
<evidence type="ECO:0000256" key="4">
    <source>
        <dbReference type="ARBA" id="ARBA00022741"/>
    </source>
</evidence>
<dbReference type="CDD" id="cd00192">
    <property type="entry name" value="PTKc"/>
    <property type="match status" value="1"/>
</dbReference>
<keyword evidence="10" id="KW-0727">SH2 domain</keyword>
<feature type="domain" description="Protein kinase" evidence="17">
    <location>
        <begin position="237"/>
        <end position="494"/>
    </location>
</feature>
<dbReference type="InterPro" id="IPR000980">
    <property type="entry name" value="SH2"/>
</dbReference>
<dbReference type="GeneID" id="36337687"/>
<evidence type="ECO:0000259" key="15">
    <source>
        <dbReference type="PROSITE" id="PS50001"/>
    </source>
</evidence>
<evidence type="ECO:0000256" key="14">
    <source>
        <dbReference type="SAM" id="MobiDB-lite"/>
    </source>
</evidence>
<dbReference type="InterPro" id="IPR017441">
    <property type="entry name" value="Protein_kinase_ATP_BS"/>
</dbReference>
<dbReference type="InterPro" id="IPR000719">
    <property type="entry name" value="Prot_kinase_dom"/>
</dbReference>
<evidence type="ECO:0000313" key="19">
    <source>
        <dbReference type="Proteomes" id="UP000019149"/>
    </source>
</evidence>
<dbReference type="PRINTS" id="PR00109">
    <property type="entry name" value="TYRKINASE"/>
</dbReference>
<dbReference type="EC" id="2.7.10.2" evidence="13"/>
<dbReference type="InterPro" id="IPR011009">
    <property type="entry name" value="Kinase-like_dom_sf"/>
</dbReference>
<dbReference type="GO" id="GO:0012505">
    <property type="term" value="C:endomembrane system"/>
    <property type="evidence" value="ECO:0007669"/>
    <property type="project" value="UniProtKB-SubCell"/>
</dbReference>
<protein>
    <recommendedName>
        <fullName evidence="13">Tyrosine-protein kinase</fullName>
        <ecNumber evidence="13">2.7.10.2</ecNumber>
    </recommendedName>
</protein>
<dbReference type="RefSeq" id="XP_024354364.1">
    <property type="nucleotide sequence ID" value="XM_024491221.1"/>
</dbReference>